<dbReference type="PATRIC" id="fig|1348774.3.peg.2147"/>
<organism evidence="3 4">
    <name type="scientific">Croceicoccus naphthovorans</name>
    <dbReference type="NCBI Taxonomy" id="1348774"/>
    <lineage>
        <taxon>Bacteria</taxon>
        <taxon>Pseudomonadati</taxon>
        <taxon>Pseudomonadota</taxon>
        <taxon>Alphaproteobacteria</taxon>
        <taxon>Sphingomonadales</taxon>
        <taxon>Erythrobacteraceae</taxon>
        <taxon>Croceicoccus</taxon>
    </lineage>
</organism>
<evidence type="ECO:0000313" key="3">
    <source>
        <dbReference type="EMBL" id="AKM10259.1"/>
    </source>
</evidence>
<protein>
    <submittedName>
        <fullName evidence="3">Uncharacterized protein</fullName>
    </submittedName>
</protein>
<dbReference type="PANTHER" id="PTHR12128:SF51">
    <property type="entry name" value="BLL4205 PROTEIN"/>
    <property type="match status" value="1"/>
</dbReference>
<dbReference type="AlphaFoldDB" id="A0A0G3XI29"/>
<proteinExistence type="inferred from homology"/>
<dbReference type="Pfam" id="PF00701">
    <property type="entry name" value="DHDPS"/>
    <property type="match status" value="1"/>
</dbReference>
<accession>A0A0G3XI29</accession>
<dbReference type="RefSeq" id="WP_047820930.1">
    <property type="nucleotide sequence ID" value="NZ_CP011770.1"/>
</dbReference>
<dbReference type="InterPro" id="IPR013785">
    <property type="entry name" value="Aldolase_TIM"/>
</dbReference>
<keyword evidence="4" id="KW-1185">Reference proteome</keyword>
<dbReference type="Proteomes" id="UP000035287">
    <property type="component" value="Chromosome"/>
</dbReference>
<keyword evidence="1 2" id="KW-0456">Lyase</keyword>
<dbReference type="SMART" id="SM01130">
    <property type="entry name" value="DHDPS"/>
    <property type="match status" value="1"/>
</dbReference>
<dbReference type="PANTHER" id="PTHR12128">
    <property type="entry name" value="DIHYDRODIPICOLINATE SYNTHASE"/>
    <property type="match status" value="1"/>
</dbReference>
<name>A0A0G3XI29_9SPHN</name>
<dbReference type="InterPro" id="IPR002220">
    <property type="entry name" value="DapA-like"/>
</dbReference>
<comment type="similarity">
    <text evidence="2">Belongs to the DapA family.</text>
</comment>
<gene>
    <name evidence="3" type="ORF">AB433_10235</name>
</gene>
<evidence type="ECO:0000313" key="4">
    <source>
        <dbReference type="Proteomes" id="UP000035287"/>
    </source>
</evidence>
<reference evidence="3 4" key="1">
    <citation type="submission" date="2015-06" db="EMBL/GenBank/DDBJ databases">
        <authorList>
            <person name="Zeng Y."/>
            <person name="Huang Y."/>
        </authorList>
    </citation>
    <scope>NUCLEOTIDE SEQUENCE [LARGE SCALE GENOMIC DNA]</scope>
    <source>
        <strain evidence="3 4">PQ-2</strain>
    </source>
</reference>
<evidence type="ECO:0000256" key="1">
    <source>
        <dbReference type="ARBA" id="ARBA00023239"/>
    </source>
</evidence>
<dbReference type="GO" id="GO:0008840">
    <property type="term" value="F:4-hydroxy-tetrahydrodipicolinate synthase activity"/>
    <property type="evidence" value="ECO:0007669"/>
    <property type="project" value="TreeGrafter"/>
</dbReference>
<dbReference type="STRING" id="1348774.AB433_10235"/>
<dbReference type="EMBL" id="CP011770">
    <property type="protein sequence ID" value="AKM10259.1"/>
    <property type="molecule type" value="Genomic_DNA"/>
</dbReference>
<dbReference type="KEGG" id="cna:AB433_10235"/>
<dbReference type="Gene3D" id="3.20.20.70">
    <property type="entry name" value="Aldolase class I"/>
    <property type="match status" value="1"/>
</dbReference>
<sequence length="331" mass="35507">MQAQDFKGLYAIIPTPARAGAQAIDATDTVALDETERLVRALIDDGANGLIILGTTGECATISNEDYRSFVATVAQTVGKRIPLFVGATAMGGHEAYKRLAFAREQGADGTLLGLPMWQPCTVDMAVRFYAEVGQAFPDLAVMAYANARAFRFSFPTEFWARIAKEAPTVTSVKSSQPTNLAENIAATEGRIHFMPSDMVAAKFQAISPAATTSCWATAAAMGPEPSRALIDAILAGDADRTRHIDERIAWSIASLAPMLGNPELFASYNTQMEKTRIAEAGYCDPGPIRPPYDIFPADYAEASREAGRRWNQLRDEFAGGRAAAAAEAVS</sequence>
<dbReference type="SUPFAM" id="SSF51569">
    <property type="entry name" value="Aldolase"/>
    <property type="match status" value="1"/>
</dbReference>
<evidence type="ECO:0000256" key="2">
    <source>
        <dbReference type="PIRNR" id="PIRNR001365"/>
    </source>
</evidence>
<dbReference type="PIRSF" id="PIRSF001365">
    <property type="entry name" value="DHDPS"/>
    <property type="match status" value="1"/>
</dbReference>